<evidence type="ECO:0000256" key="1">
    <source>
        <dbReference type="SAM" id="Phobius"/>
    </source>
</evidence>
<keyword evidence="1" id="KW-0472">Membrane</keyword>
<reference evidence="2" key="1">
    <citation type="submission" date="2021-01" db="EMBL/GenBank/DDBJ databases">
        <authorList>
            <consortium name="Genoscope - CEA"/>
            <person name="William W."/>
        </authorList>
    </citation>
    <scope>NUCLEOTIDE SEQUENCE</scope>
</reference>
<sequence length="83" mass="9510">SLKIPTLSPSKTFKTHTQNPSKALRFVLHVKVWLKEERHLFKTASFLFTPFSVFNTLVVDSHLPSISIFTLCSCFVFGLNRKV</sequence>
<feature type="non-terminal residue" evidence="2">
    <location>
        <position position="1"/>
    </location>
</feature>
<protein>
    <submittedName>
        <fullName evidence="2">(rape) hypothetical protein</fullName>
    </submittedName>
</protein>
<name>A0A816NY72_BRANA</name>
<dbReference type="Proteomes" id="UP001295469">
    <property type="component" value="Chromosome A09"/>
</dbReference>
<keyword evidence="1" id="KW-0812">Transmembrane</keyword>
<dbReference type="EMBL" id="HG994363">
    <property type="protein sequence ID" value="CAF2041599.1"/>
    <property type="molecule type" value="Genomic_DNA"/>
</dbReference>
<gene>
    <name evidence="2" type="ORF">DARMORV10_A09P21900.1</name>
</gene>
<feature type="transmembrane region" description="Helical" evidence="1">
    <location>
        <begin position="61"/>
        <end position="79"/>
    </location>
</feature>
<organism evidence="2">
    <name type="scientific">Brassica napus</name>
    <name type="common">Rape</name>
    <dbReference type="NCBI Taxonomy" id="3708"/>
    <lineage>
        <taxon>Eukaryota</taxon>
        <taxon>Viridiplantae</taxon>
        <taxon>Streptophyta</taxon>
        <taxon>Embryophyta</taxon>
        <taxon>Tracheophyta</taxon>
        <taxon>Spermatophyta</taxon>
        <taxon>Magnoliopsida</taxon>
        <taxon>eudicotyledons</taxon>
        <taxon>Gunneridae</taxon>
        <taxon>Pentapetalae</taxon>
        <taxon>rosids</taxon>
        <taxon>malvids</taxon>
        <taxon>Brassicales</taxon>
        <taxon>Brassicaceae</taxon>
        <taxon>Brassiceae</taxon>
        <taxon>Brassica</taxon>
    </lineage>
</organism>
<evidence type="ECO:0000313" key="2">
    <source>
        <dbReference type="EMBL" id="CAF2041599.1"/>
    </source>
</evidence>
<keyword evidence="1" id="KW-1133">Transmembrane helix</keyword>
<accession>A0A816NY72</accession>
<proteinExistence type="predicted"/>
<dbReference type="AlphaFoldDB" id="A0A816NY72"/>